<reference evidence="2" key="1">
    <citation type="submission" date="2022-10" db="EMBL/GenBank/DDBJ databases">
        <title>The complete genomes of actinobacterial strains from the NBC collection.</title>
        <authorList>
            <person name="Joergensen T.S."/>
            <person name="Alvarez Arevalo M."/>
            <person name="Sterndorff E.B."/>
            <person name="Faurdal D."/>
            <person name="Vuksanovic O."/>
            <person name="Mourched A.-S."/>
            <person name="Charusanti P."/>
            <person name="Shaw S."/>
            <person name="Blin K."/>
            <person name="Weber T."/>
        </authorList>
    </citation>
    <scope>NUCLEOTIDE SEQUENCE</scope>
    <source>
        <strain evidence="2">NBC_00189</strain>
    </source>
</reference>
<dbReference type="Proteomes" id="UP001432166">
    <property type="component" value="Chromosome"/>
</dbReference>
<organism evidence="2 3">
    <name type="scientific">Streptomyces tauricus</name>
    <dbReference type="NCBI Taxonomy" id="68274"/>
    <lineage>
        <taxon>Bacteria</taxon>
        <taxon>Bacillati</taxon>
        <taxon>Actinomycetota</taxon>
        <taxon>Actinomycetes</taxon>
        <taxon>Kitasatosporales</taxon>
        <taxon>Streptomycetaceae</taxon>
        <taxon>Streptomyces</taxon>
        <taxon>Streptomyces aurantiacus group</taxon>
    </lineage>
</organism>
<dbReference type="RefSeq" id="WP_328937321.1">
    <property type="nucleotide sequence ID" value="NZ_CP108133.1"/>
</dbReference>
<evidence type="ECO:0000259" key="1">
    <source>
        <dbReference type="Pfam" id="PF13349"/>
    </source>
</evidence>
<proteinExistence type="predicted"/>
<keyword evidence="3" id="KW-1185">Reference proteome</keyword>
<dbReference type="Pfam" id="PF13349">
    <property type="entry name" value="DUF4097"/>
    <property type="match status" value="1"/>
</dbReference>
<evidence type="ECO:0000313" key="3">
    <source>
        <dbReference type="Proteomes" id="UP001432166"/>
    </source>
</evidence>
<evidence type="ECO:0000313" key="2">
    <source>
        <dbReference type="EMBL" id="WTP48768.1"/>
    </source>
</evidence>
<accession>A0ABZ1JB83</accession>
<dbReference type="EMBL" id="CP108133">
    <property type="protein sequence ID" value="WTP48768.1"/>
    <property type="molecule type" value="Genomic_DNA"/>
</dbReference>
<feature type="domain" description="DUF4097" evidence="1">
    <location>
        <begin position="25"/>
        <end position="224"/>
    </location>
</feature>
<dbReference type="InterPro" id="IPR025164">
    <property type="entry name" value="Toastrack_DUF4097"/>
</dbReference>
<sequence>MQKFTTQKFDTATQVSAVLDIPAGRIRFIAADRADTTVEVLPANTSNSRDVKAAEQIEVTYGDGVLRIEAAPAKNRILGSSGSVEVTVQLPAGSRVEAKTAAGEFRGVGRLGDVTFEGAQGSVKLDETAQAHLTLLAGDISVGRLGGPAEISVQKGDIRITEAVRGTVVLRTEAGEVSVGAARGVSASLDAGTAFGRIDNALKNSDGAAGLNIHATTSYGDITARSL</sequence>
<protein>
    <submittedName>
        <fullName evidence="2">DUF4097 family beta strand repeat-containing protein</fullName>
    </submittedName>
</protein>
<gene>
    <name evidence="2" type="ORF">OG288_10960</name>
</gene>
<name>A0ABZ1JB83_9ACTN</name>